<organism evidence="1 2">
    <name type="scientific">Nephila pilipes</name>
    <name type="common">Giant wood spider</name>
    <name type="synonym">Nephila maculata</name>
    <dbReference type="NCBI Taxonomy" id="299642"/>
    <lineage>
        <taxon>Eukaryota</taxon>
        <taxon>Metazoa</taxon>
        <taxon>Ecdysozoa</taxon>
        <taxon>Arthropoda</taxon>
        <taxon>Chelicerata</taxon>
        <taxon>Arachnida</taxon>
        <taxon>Araneae</taxon>
        <taxon>Araneomorphae</taxon>
        <taxon>Entelegynae</taxon>
        <taxon>Araneoidea</taxon>
        <taxon>Nephilidae</taxon>
        <taxon>Nephila</taxon>
    </lineage>
</organism>
<comment type="caution">
    <text evidence="1">The sequence shown here is derived from an EMBL/GenBank/DDBJ whole genome shotgun (WGS) entry which is preliminary data.</text>
</comment>
<reference evidence="1" key="1">
    <citation type="submission" date="2020-08" db="EMBL/GenBank/DDBJ databases">
        <title>Multicomponent nature underlies the extraordinary mechanical properties of spider dragline silk.</title>
        <authorList>
            <person name="Kono N."/>
            <person name="Nakamura H."/>
            <person name="Mori M."/>
            <person name="Yoshida Y."/>
            <person name="Ohtoshi R."/>
            <person name="Malay A.D."/>
            <person name="Moran D.A.P."/>
            <person name="Tomita M."/>
            <person name="Numata K."/>
            <person name="Arakawa K."/>
        </authorList>
    </citation>
    <scope>NUCLEOTIDE SEQUENCE</scope>
</reference>
<evidence type="ECO:0000313" key="1">
    <source>
        <dbReference type="EMBL" id="GFT33659.1"/>
    </source>
</evidence>
<dbReference type="Proteomes" id="UP000887013">
    <property type="component" value="Unassembled WGS sequence"/>
</dbReference>
<protein>
    <submittedName>
        <fullName evidence="1">Uncharacterized protein</fullName>
    </submittedName>
</protein>
<name>A0A8X6NVX6_NEPPI</name>
<dbReference type="AlphaFoldDB" id="A0A8X6NVX6"/>
<gene>
    <name evidence="1" type="ORF">NPIL_552771</name>
</gene>
<evidence type="ECO:0000313" key="2">
    <source>
        <dbReference type="Proteomes" id="UP000887013"/>
    </source>
</evidence>
<proteinExistence type="predicted"/>
<keyword evidence="2" id="KW-1185">Reference proteome</keyword>
<dbReference type="EMBL" id="BMAW01061953">
    <property type="protein sequence ID" value="GFT33659.1"/>
    <property type="molecule type" value="Genomic_DNA"/>
</dbReference>
<sequence>MFATIVIGQETTTIDSVDIEGYNFFLIGDVSIVLPSSSYKMVKSTIGSMVKGELTLEVWACNITNQSCIPVIILTFQKFHFADEYLAVTIATSYN</sequence>
<accession>A0A8X6NVX6</accession>